<evidence type="ECO:0000256" key="2">
    <source>
        <dbReference type="ARBA" id="ARBA00006471"/>
    </source>
</evidence>
<organism evidence="8 9">
    <name type="scientific">Eremothecium gossypii (strain ATCC 10895 / CBS 109.51 / FGSC 9923 / NRRL Y-1056)</name>
    <name type="common">Yeast</name>
    <name type="synonym">Ashbya gossypii</name>
    <dbReference type="NCBI Taxonomy" id="284811"/>
    <lineage>
        <taxon>Eukaryota</taxon>
        <taxon>Fungi</taxon>
        <taxon>Dikarya</taxon>
        <taxon>Ascomycota</taxon>
        <taxon>Saccharomycotina</taxon>
        <taxon>Saccharomycetes</taxon>
        <taxon>Saccharomycetales</taxon>
        <taxon>Saccharomycetaceae</taxon>
        <taxon>Eremothecium</taxon>
    </lineage>
</organism>
<dbReference type="InterPro" id="IPR000630">
    <property type="entry name" value="Ribosomal_uS8"/>
</dbReference>
<evidence type="ECO:0000313" key="9">
    <source>
        <dbReference type="Proteomes" id="UP000000591"/>
    </source>
</evidence>
<dbReference type="InParanoid" id="Q759J4"/>
<dbReference type="InterPro" id="IPR035987">
    <property type="entry name" value="Ribosomal_uS8_sf"/>
</dbReference>
<dbReference type="FunFam" id="3.30.1370.30:FF:000006">
    <property type="entry name" value="40S ribosomal protein S8"/>
    <property type="match status" value="1"/>
</dbReference>
<comment type="function">
    <text evidence="6">Component of the mitochondrial ribosome (mitoribosome), a dedicated translation machinery responsible for the synthesis of mitochondrial genome-encoded proteins, including at least some of the essential transmembrane subunits of the mitochondrial respiratory chain. The mitoribosomes are attached to the mitochondrial inner membrane and translation products are cotranslationally integrated into the membrane.</text>
</comment>
<dbReference type="OrthoDB" id="409928at2759"/>
<dbReference type="GO" id="GO:0003735">
    <property type="term" value="F:structural constituent of ribosome"/>
    <property type="evidence" value="ECO:0000318"/>
    <property type="project" value="GO_Central"/>
</dbReference>
<evidence type="ECO:0000256" key="6">
    <source>
        <dbReference type="ARBA" id="ARBA00037226"/>
    </source>
</evidence>
<dbReference type="EMBL" id="AE016817">
    <property type="protein sequence ID" value="AAS52203.1"/>
    <property type="molecule type" value="Genomic_DNA"/>
</dbReference>
<dbReference type="FunCoup" id="Q759J4">
    <property type="interactions" value="117"/>
</dbReference>
<keyword evidence="5" id="KW-0687">Ribonucleoprotein</keyword>
<accession>Q759J4</accession>
<reference evidence="8 9" key="1">
    <citation type="journal article" date="2004" name="Science">
        <title>The Ashbya gossypii genome as a tool for mapping the ancient Saccharomyces cerevisiae genome.</title>
        <authorList>
            <person name="Dietrich F.S."/>
            <person name="Voegeli S."/>
            <person name="Brachat S."/>
            <person name="Lerch A."/>
            <person name="Gates K."/>
            <person name="Steiner S."/>
            <person name="Mohr C."/>
            <person name="Pohlmann R."/>
            <person name="Luedi P."/>
            <person name="Choi S."/>
            <person name="Wing R.A."/>
            <person name="Flavier A."/>
            <person name="Gaffney T.D."/>
            <person name="Philippsen P."/>
        </authorList>
    </citation>
    <scope>NUCLEOTIDE SEQUENCE [LARGE SCALE GENOMIC DNA]</scope>
    <source>
        <strain evidence="9">ATCC 10895 / CBS 109.51 / FGSC 9923 / NRRL Y-1056</strain>
    </source>
</reference>
<dbReference type="Gene3D" id="3.30.1370.30">
    <property type="match status" value="1"/>
</dbReference>
<dbReference type="HOGENOM" id="CLU_107213_0_0_1"/>
<dbReference type="GO" id="GO:0005763">
    <property type="term" value="C:mitochondrial small ribosomal subunit"/>
    <property type="evidence" value="ECO:0007669"/>
    <property type="project" value="EnsemblFungi"/>
</dbReference>
<dbReference type="Pfam" id="PF00410">
    <property type="entry name" value="Ribosomal_S8"/>
    <property type="match status" value="1"/>
</dbReference>
<evidence type="ECO:0000256" key="7">
    <source>
        <dbReference type="ARBA" id="ARBA00071383"/>
    </source>
</evidence>
<dbReference type="SUPFAM" id="SSF56047">
    <property type="entry name" value="Ribosomal protein S8"/>
    <property type="match status" value="1"/>
</dbReference>
<gene>
    <name evidence="8" type="ORF">AGOS_ADR283W</name>
</gene>
<evidence type="ECO:0000256" key="4">
    <source>
        <dbReference type="ARBA" id="ARBA00023128"/>
    </source>
</evidence>
<comment type="subcellular location">
    <subcellularLocation>
        <location evidence="1">Mitochondrion</location>
    </subcellularLocation>
</comment>
<keyword evidence="4" id="KW-0496">Mitochondrion</keyword>
<dbReference type="Proteomes" id="UP000000591">
    <property type="component" value="Chromosome IV"/>
</dbReference>
<dbReference type="STRING" id="284811.Q759J4"/>
<dbReference type="OMA" id="KYWQNEP"/>
<evidence type="ECO:0000256" key="5">
    <source>
        <dbReference type="ARBA" id="ARBA00023274"/>
    </source>
</evidence>
<dbReference type="eggNOG" id="ENOG502RXRN">
    <property type="taxonomic scope" value="Eukaryota"/>
</dbReference>
<dbReference type="RefSeq" id="NP_984379.1">
    <property type="nucleotide sequence ID" value="NM_209732.1"/>
</dbReference>
<dbReference type="AlphaFoldDB" id="Q759J4"/>
<protein>
    <recommendedName>
        <fullName evidence="7">Small ribosomal subunit protein uS8m</fullName>
    </recommendedName>
</protein>
<keyword evidence="9" id="KW-1185">Reference proteome</keyword>
<name>Q759J4_EREGS</name>
<dbReference type="GeneID" id="4620541"/>
<sequence length="155" mass="17409">MSLTKLGQTCAHLQNCSRVRMALTSIPYNKLHLKFAYNLYKNGFLTSLQKGSTKGPDVTPVEVTPDNIATRRLWLGMKYRENKPVLSTCRLVSKPSVRIILQVEELKKLCSGISVRLVKPLQPGELMLVRCGDDILEINEAIAKRRGGEVLCRVK</sequence>
<dbReference type="GO" id="GO:0005739">
    <property type="term" value="C:mitochondrion"/>
    <property type="evidence" value="ECO:0000318"/>
    <property type="project" value="GO_Central"/>
</dbReference>
<evidence type="ECO:0000256" key="3">
    <source>
        <dbReference type="ARBA" id="ARBA00022980"/>
    </source>
</evidence>
<reference evidence="9" key="2">
    <citation type="journal article" date="2013" name="G3 (Bethesda)">
        <title>Genomes of Ashbya fungi isolated from insects reveal four mating-type loci, numerous translocations, lack of transposons, and distinct gene duplications.</title>
        <authorList>
            <person name="Dietrich F.S."/>
            <person name="Voegeli S."/>
            <person name="Kuo S."/>
            <person name="Philippsen P."/>
        </authorList>
    </citation>
    <scope>GENOME REANNOTATION</scope>
    <source>
        <strain evidence="9">ATCC 10895 / CBS 109.51 / FGSC 9923 / NRRL Y-1056</strain>
    </source>
</reference>
<evidence type="ECO:0000313" key="8">
    <source>
        <dbReference type="EMBL" id="AAS52203.1"/>
    </source>
</evidence>
<dbReference type="Gene3D" id="3.30.1490.10">
    <property type="match status" value="1"/>
</dbReference>
<comment type="similarity">
    <text evidence="2">Belongs to the universal ribosomal protein uS8 family.</text>
</comment>
<dbReference type="FunFam" id="3.30.1490.10:FF:000005">
    <property type="entry name" value="Mitochondrial 40S ribosomal protein S8"/>
    <property type="match status" value="1"/>
</dbReference>
<keyword evidence="3" id="KW-0689">Ribosomal protein</keyword>
<evidence type="ECO:0000256" key="1">
    <source>
        <dbReference type="ARBA" id="ARBA00004173"/>
    </source>
</evidence>
<dbReference type="KEGG" id="ago:AGOS_ADR283W"/>
<proteinExistence type="inferred from homology"/>
<dbReference type="GO" id="GO:0006412">
    <property type="term" value="P:translation"/>
    <property type="evidence" value="ECO:0007669"/>
    <property type="project" value="InterPro"/>
</dbReference>